<proteinExistence type="predicted"/>
<organism evidence="2 3">
    <name type="scientific">Triticum urartu</name>
    <name type="common">Red wild einkorn</name>
    <name type="synonym">Crithodium urartu</name>
    <dbReference type="NCBI Taxonomy" id="4572"/>
    <lineage>
        <taxon>Eukaryota</taxon>
        <taxon>Viridiplantae</taxon>
        <taxon>Streptophyta</taxon>
        <taxon>Embryophyta</taxon>
        <taxon>Tracheophyta</taxon>
        <taxon>Spermatophyta</taxon>
        <taxon>Magnoliopsida</taxon>
        <taxon>Liliopsida</taxon>
        <taxon>Poales</taxon>
        <taxon>Poaceae</taxon>
        <taxon>BOP clade</taxon>
        <taxon>Pooideae</taxon>
        <taxon>Triticodae</taxon>
        <taxon>Triticeae</taxon>
        <taxon>Triticinae</taxon>
        <taxon>Triticum</taxon>
    </lineage>
</organism>
<reference evidence="2" key="2">
    <citation type="submission" date="2022-06" db="UniProtKB">
        <authorList>
            <consortium name="EnsemblPlants"/>
        </authorList>
    </citation>
    <scope>IDENTIFICATION</scope>
</reference>
<accession>A0A8R7VHS0</accession>
<dbReference type="Gramene" id="TuG1812S0001920600.01.T01">
    <property type="protein sequence ID" value="TuG1812S0001920600.01.T01"/>
    <property type="gene ID" value="TuG1812S0001920600.01"/>
</dbReference>
<dbReference type="AlphaFoldDB" id="A0A8R7VHS0"/>
<evidence type="ECO:0000256" key="1">
    <source>
        <dbReference type="SAM" id="MobiDB-lite"/>
    </source>
</evidence>
<protein>
    <submittedName>
        <fullName evidence="2">Uncharacterized protein</fullName>
    </submittedName>
</protein>
<sequence length="167" mass="17908">MIGVLPRGRGPGRGDPTYPKSTLLPAVSRGDAACPPTHGPLPRAATAGGVATGPRSFTRSGMEAMISSRSLLPPTLRVCHRDRGEHEELWPPPWSPHCRGWSTPSAYSLWRSLLLFRSRGDRILPMCPSPTTSSSPGWPAWISPLLPSTSASSSTVSHHGSPSWRVT</sequence>
<evidence type="ECO:0000313" key="3">
    <source>
        <dbReference type="Proteomes" id="UP000015106"/>
    </source>
</evidence>
<dbReference type="Proteomes" id="UP000015106">
    <property type="component" value="Unassembled WGS sequence"/>
</dbReference>
<feature type="region of interest" description="Disordered" evidence="1">
    <location>
        <begin position="1"/>
        <end position="21"/>
    </location>
</feature>
<dbReference type="EnsemblPlants" id="TuG1812S0001920600.01.T01">
    <property type="protein sequence ID" value="TuG1812S0001920600.01.T01"/>
    <property type="gene ID" value="TuG1812S0001920600.01"/>
</dbReference>
<evidence type="ECO:0000313" key="2">
    <source>
        <dbReference type="EnsemblPlants" id="TuG1812S0001920600.01.T01"/>
    </source>
</evidence>
<keyword evidence="3" id="KW-1185">Reference proteome</keyword>
<name>A0A8R7VHS0_TRIUA</name>
<reference evidence="3" key="1">
    <citation type="journal article" date="2013" name="Nature">
        <title>Draft genome of the wheat A-genome progenitor Triticum urartu.</title>
        <authorList>
            <person name="Ling H.Q."/>
            <person name="Zhao S."/>
            <person name="Liu D."/>
            <person name="Wang J."/>
            <person name="Sun H."/>
            <person name="Zhang C."/>
            <person name="Fan H."/>
            <person name="Li D."/>
            <person name="Dong L."/>
            <person name="Tao Y."/>
            <person name="Gao C."/>
            <person name="Wu H."/>
            <person name="Li Y."/>
            <person name="Cui Y."/>
            <person name="Guo X."/>
            <person name="Zheng S."/>
            <person name="Wang B."/>
            <person name="Yu K."/>
            <person name="Liang Q."/>
            <person name="Yang W."/>
            <person name="Lou X."/>
            <person name="Chen J."/>
            <person name="Feng M."/>
            <person name="Jian J."/>
            <person name="Zhang X."/>
            <person name="Luo G."/>
            <person name="Jiang Y."/>
            <person name="Liu J."/>
            <person name="Wang Z."/>
            <person name="Sha Y."/>
            <person name="Zhang B."/>
            <person name="Wu H."/>
            <person name="Tang D."/>
            <person name="Shen Q."/>
            <person name="Xue P."/>
            <person name="Zou S."/>
            <person name="Wang X."/>
            <person name="Liu X."/>
            <person name="Wang F."/>
            <person name="Yang Y."/>
            <person name="An X."/>
            <person name="Dong Z."/>
            <person name="Zhang K."/>
            <person name="Zhang X."/>
            <person name="Luo M.C."/>
            <person name="Dvorak J."/>
            <person name="Tong Y."/>
            <person name="Wang J."/>
            <person name="Yang H."/>
            <person name="Li Z."/>
            <person name="Wang D."/>
            <person name="Zhang A."/>
            <person name="Wang J."/>
        </authorList>
    </citation>
    <scope>NUCLEOTIDE SEQUENCE</scope>
    <source>
        <strain evidence="3">cv. G1812</strain>
    </source>
</reference>